<sequence>MGKYKDKKDRARAINDLEETGRLLVVGADRNRKIDDEDKLQQFINSAKGAKAFTVQVMEDEHYGKDNGELAAVKRMYVRNLDECQALGEKILMLHKEIKKHAGINGIFYPFFPASMSQLAITSSDLLIVLAVCLVLFFLL</sequence>
<dbReference type="EMBL" id="CP129113">
    <property type="protein sequence ID" value="WLV25586.1"/>
    <property type="molecule type" value="Genomic_DNA"/>
</dbReference>
<evidence type="ECO:0000313" key="2">
    <source>
        <dbReference type="EMBL" id="WLV25586.1"/>
    </source>
</evidence>
<proteinExistence type="predicted"/>
<dbReference type="RefSeq" id="WP_348029377.1">
    <property type="nucleotide sequence ID" value="NZ_CP129113.1"/>
</dbReference>
<evidence type="ECO:0000256" key="1">
    <source>
        <dbReference type="SAM" id="Phobius"/>
    </source>
</evidence>
<dbReference type="Proteomes" id="UP001180087">
    <property type="component" value="Chromosome"/>
</dbReference>
<gene>
    <name evidence="2" type="ORF">QR721_05100</name>
</gene>
<protein>
    <submittedName>
        <fullName evidence="2">Uncharacterized protein</fullName>
    </submittedName>
</protein>
<feature type="transmembrane region" description="Helical" evidence="1">
    <location>
        <begin position="119"/>
        <end position="139"/>
    </location>
</feature>
<keyword evidence="1" id="KW-1133">Transmembrane helix</keyword>
<accession>A0ABY9KXV0</accession>
<keyword evidence="3" id="KW-1185">Reference proteome</keyword>
<keyword evidence="1" id="KW-0472">Membrane</keyword>
<organism evidence="2 3">
    <name type="scientific">Aciduricibacillus chroicocephali</name>
    <dbReference type="NCBI Taxonomy" id="3054939"/>
    <lineage>
        <taxon>Bacteria</taxon>
        <taxon>Bacillati</taxon>
        <taxon>Bacillota</taxon>
        <taxon>Bacilli</taxon>
        <taxon>Bacillales</taxon>
        <taxon>Bacillaceae</taxon>
        <taxon>Aciduricibacillus</taxon>
    </lineage>
</organism>
<name>A0ABY9KXV0_9BACI</name>
<evidence type="ECO:0000313" key="3">
    <source>
        <dbReference type="Proteomes" id="UP001180087"/>
    </source>
</evidence>
<reference evidence="2" key="1">
    <citation type="submission" date="2023-06" db="EMBL/GenBank/DDBJ databases">
        <title>A Treasure from Seagulls: Isolation and Description of Aciduricobacillus qingdaonensis gen. nov., sp. nov., a Rare Obligately Uric Acid-utilizing Member in the Family Bacillaceae.</title>
        <authorList>
            <person name="Liu W."/>
            <person name="Wang B."/>
        </authorList>
    </citation>
    <scope>NUCLEOTIDE SEQUENCE</scope>
    <source>
        <strain evidence="2">44XB</strain>
    </source>
</reference>
<keyword evidence="1" id="KW-0812">Transmembrane</keyword>